<evidence type="ECO:0000256" key="2">
    <source>
        <dbReference type="SAM" id="MobiDB-lite"/>
    </source>
</evidence>
<proteinExistence type="predicted"/>
<keyword evidence="3" id="KW-1133">Transmembrane helix</keyword>
<dbReference type="SMART" id="SM00906">
    <property type="entry name" value="Fungal_trans"/>
    <property type="match status" value="1"/>
</dbReference>
<dbReference type="InterPro" id="IPR007219">
    <property type="entry name" value="XnlR_reg_dom"/>
</dbReference>
<organism evidence="5 6">
    <name type="scientific">Penicillium cf. viridicatum</name>
    <dbReference type="NCBI Taxonomy" id="2972119"/>
    <lineage>
        <taxon>Eukaryota</taxon>
        <taxon>Fungi</taxon>
        <taxon>Dikarya</taxon>
        <taxon>Ascomycota</taxon>
        <taxon>Pezizomycotina</taxon>
        <taxon>Eurotiomycetes</taxon>
        <taxon>Eurotiomycetidae</taxon>
        <taxon>Eurotiales</taxon>
        <taxon>Aspergillaceae</taxon>
        <taxon>Penicillium</taxon>
    </lineage>
</organism>
<dbReference type="PANTHER" id="PTHR46910:SF13">
    <property type="entry name" value="SPECIFIC TRANSCRIPTION FACTOR, PUTATIVE (AFU_ORTHOLOGUE AFUA_4G06190)-RELATED"/>
    <property type="match status" value="1"/>
</dbReference>
<feature type="transmembrane region" description="Helical" evidence="3">
    <location>
        <begin position="216"/>
        <end position="236"/>
    </location>
</feature>
<accession>A0A9W9MWC3</accession>
<keyword evidence="3" id="KW-0472">Membrane</keyword>
<dbReference type="AlphaFoldDB" id="A0A9W9MWC3"/>
<dbReference type="CDD" id="cd12148">
    <property type="entry name" value="fungal_TF_MHR"/>
    <property type="match status" value="1"/>
</dbReference>
<comment type="caution">
    <text evidence="5">The sequence shown here is derived from an EMBL/GenBank/DDBJ whole genome shotgun (WGS) entry which is preliminary data.</text>
</comment>
<dbReference type="EMBL" id="JAPQKQ010000002">
    <property type="protein sequence ID" value="KAJ5208765.1"/>
    <property type="molecule type" value="Genomic_DNA"/>
</dbReference>
<dbReference type="GO" id="GO:0003677">
    <property type="term" value="F:DNA binding"/>
    <property type="evidence" value="ECO:0007669"/>
    <property type="project" value="InterPro"/>
</dbReference>
<dbReference type="OrthoDB" id="3266505at2759"/>
<dbReference type="GO" id="GO:0003700">
    <property type="term" value="F:DNA-binding transcription factor activity"/>
    <property type="evidence" value="ECO:0007669"/>
    <property type="project" value="InterPro"/>
</dbReference>
<keyword evidence="6" id="KW-1185">Reference proteome</keyword>
<feature type="domain" description="Xylanolytic transcriptional activator regulatory" evidence="4">
    <location>
        <begin position="1"/>
        <end position="52"/>
    </location>
</feature>
<dbReference type="Pfam" id="PF04082">
    <property type="entry name" value="Fungal_trans"/>
    <property type="match status" value="1"/>
</dbReference>
<gene>
    <name evidence="5" type="ORF">N7449_003144</name>
</gene>
<dbReference type="Proteomes" id="UP001150942">
    <property type="component" value="Unassembled WGS sequence"/>
</dbReference>
<evidence type="ECO:0000259" key="4">
    <source>
        <dbReference type="SMART" id="SM00906"/>
    </source>
</evidence>
<keyword evidence="1" id="KW-0539">Nucleus</keyword>
<feature type="region of interest" description="Disordered" evidence="2">
    <location>
        <begin position="359"/>
        <end position="382"/>
    </location>
</feature>
<evidence type="ECO:0000313" key="6">
    <source>
        <dbReference type="Proteomes" id="UP001150942"/>
    </source>
</evidence>
<dbReference type="GO" id="GO:0008270">
    <property type="term" value="F:zinc ion binding"/>
    <property type="evidence" value="ECO:0007669"/>
    <property type="project" value="InterPro"/>
</dbReference>
<dbReference type="InterPro" id="IPR050987">
    <property type="entry name" value="AtrR-like"/>
</dbReference>
<evidence type="ECO:0000256" key="3">
    <source>
        <dbReference type="SAM" id="Phobius"/>
    </source>
</evidence>
<reference evidence="5" key="2">
    <citation type="journal article" date="2023" name="IMA Fungus">
        <title>Comparative genomic study of the Penicillium genus elucidates a diverse pangenome and 15 lateral gene transfer events.</title>
        <authorList>
            <person name="Petersen C."/>
            <person name="Sorensen T."/>
            <person name="Nielsen M.R."/>
            <person name="Sondergaard T.E."/>
            <person name="Sorensen J.L."/>
            <person name="Fitzpatrick D.A."/>
            <person name="Frisvad J.C."/>
            <person name="Nielsen K.L."/>
        </authorList>
    </citation>
    <scope>NUCLEOTIDE SEQUENCE</scope>
    <source>
        <strain evidence="5">IBT 20477</strain>
    </source>
</reference>
<reference evidence="5" key="1">
    <citation type="submission" date="2022-11" db="EMBL/GenBank/DDBJ databases">
        <authorList>
            <person name="Petersen C."/>
        </authorList>
    </citation>
    <scope>NUCLEOTIDE SEQUENCE</scope>
    <source>
        <strain evidence="5">IBT 20477</strain>
    </source>
</reference>
<protein>
    <recommendedName>
        <fullName evidence="4">Xylanolytic transcriptional activator regulatory domain-containing protein</fullName>
    </recommendedName>
</protein>
<dbReference type="PANTHER" id="PTHR46910">
    <property type="entry name" value="TRANSCRIPTION FACTOR PDR1"/>
    <property type="match status" value="1"/>
</dbReference>
<dbReference type="GO" id="GO:0006351">
    <property type="term" value="P:DNA-templated transcription"/>
    <property type="evidence" value="ECO:0007669"/>
    <property type="project" value="InterPro"/>
</dbReference>
<evidence type="ECO:0000313" key="5">
    <source>
        <dbReference type="EMBL" id="KAJ5208765.1"/>
    </source>
</evidence>
<evidence type="ECO:0000256" key="1">
    <source>
        <dbReference type="ARBA" id="ARBA00023242"/>
    </source>
</evidence>
<sequence>MAGRTQSEAEICRRLWWCLFIMDRRLAIETGRPFLIQDLNLDTSLPQELHDDYFHYHQADLNCSHGSALQTEIPTGAVTPIPYLTAMVTYSRVLGKVWEGIYSAKNTETPPSPHLCEHLEHLISRAQKDIPPEFIYNPWQRQAQPKPSVWWLARQQTLMRVRWLSLRLLIRRPMLQETSSFLTNQLAGVENELISVQIARELIKECLEIPMEQAVFTYPFLHYLISATIVLIALIIKEPTYKDPYGDVTLDVIEVLEAYCHRTQTENQQAGDSTKTSSERLHEPVQNDVVDSQNPGPSDAAPPYAQFAGLTNLEADFYFEENVTRRATPSQPFAHVEVPSTQQPLPREQGVTADSEGDIYCRSLGDSASRAPTGRQSNIADPGEGVAREMQWLEALFGSYLDSDLIIRPGE</sequence>
<name>A0A9W9MWC3_9EURO</name>
<keyword evidence="3" id="KW-0812">Transmembrane</keyword>